<feature type="coiled-coil region" evidence="1">
    <location>
        <begin position="70"/>
        <end position="111"/>
    </location>
</feature>
<accession>A0A7S2E5B5</accession>
<evidence type="ECO:0000313" key="3">
    <source>
        <dbReference type="EMBL" id="CAD9472022.1"/>
    </source>
</evidence>
<feature type="region of interest" description="Disordered" evidence="2">
    <location>
        <begin position="383"/>
        <end position="435"/>
    </location>
</feature>
<feature type="region of interest" description="Disordered" evidence="2">
    <location>
        <begin position="253"/>
        <end position="316"/>
    </location>
</feature>
<reference evidence="3" key="1">
    <citation type="submission" date="2021-01" db="EMBL/GenBank/DDBJ databases">
        <authorList>
            <person name="Corre E."/>
            <person name="Pelletier E."/>
            <person name="Niang G."/>
            <person name="Scheremetjew M."/>
            <person name="Finn R."/>
            <person name="Kale V."/>
            <person name="Holt S."/>
            <person name="Cochrane G."/>
            <person name="Meng A."/>
            <person name="Brown T."/>
            <person name="Cohen L."/>
        </authorList>
    </citation>
    <scope>NUCLEOTIDE SEQUENCE</scope>
    <source>
        <strain evidence="3">CCMP1381</strain>
    </source>
</reference>
<name>A0A7S2E5B5_9STRA</name>
<gene>
    <name evidence="3" type="ORF">DSPE1174_LOCUS27550</name>
</gene>
<dbReference type="EMBL" id="HBGS01053406">
    <property type="protein sequence ID" value="CAD9472022.1"/>
    <property type="molecule type" value="Transcribed_RNA"/>
</dbReference>
<evidence type="ECO:0000256" key="2">
    <source>
        <dbReference type="SAM" id="MobiDB-lite"/>
    </source>
</evidence>
<feature type="compositionally biased region" description="Basic and acidic residues" evidence="2">
    <location>
        <begin position="262"/>
        <end position="273"/>
    </location>
</feature>
<feature type="region of interest" description="Disordered" evidence="2">
    <location>
        <begin position="1"/>
        <end position="38"/>
    </location>
</feature>
<feature type="compositionally biased region" description="Basic and acidic residues" evidence="2">
    <location>
        <begin position="414"/>
        <end position="435"/>
    </location>
</feature>
<keyword evidence="1" id="KW-0175">Coiled coil</keyword>
<sequence>MATTSSDGGKPKPRRSRSGAKPSGRIIGLPSTTSNGLFSVGDENAYTGVDPSALPRPKPIDKGFIASTEAAALEALNEDLQRRLAVTELKKEDAFAALAQAETQTMNIERETLRMATAAQARDQALRKDMEAMRLELERCRDDLVACQAHVLREKEEVKRAVAHARRAGAAADEARRTLEVERQCYTDQHRATTSRVNKETEEALAAAQRDLLDAKRQIDDLEEDVETERAWREKAQKERLNAETRCHAFEQEAGAAAAAADRNESARHKAQENMEALRQQHEEETSNQREAERKASARRRQRDLQAVNHRQHEAEKAKLFKAENQVAELRQIIEELEQGSKLTLSLKKELKRERAGRLQLGIKCSKLEAELAAFSSSNAAPSLMDQQHIPRLTPRHTPRTTTPPIGGGGPLSARDHAQVRFDSDAPDWLRDDDD</sequence>
<evidence type="ECO:0000256" key="1">
    <source>
        <dbReference type="SAM" id="Coils"/>
    </source>
</evidence>
<dbReference type="AlphaFoldDB" id="A0A7S2E5B5"/>
<feature type="compositionally biased region" description="Basic and acidic residues" evidence="2">
    <location>
        <begin position="279"/>
        <end position="296"/>
    </location>
</feature>
<proteinExistence type="predicted"/>
<organism evidence="3">
    <name type="scientific">Octactis speculum</name>
    <dbReference type="NCBI Taxonomy" id="3111310"/>
    <lineage>
        <taxon>Eukaryota</taxon>
        <taxon>Sar</taxon>
        <taxon>Stramenopiles</taxon>
        <taxon>Ochrophyta</taxon>
        <taxon>Dictyochophyceae</taxon>
        <taxon>Dictyochales</taxon>
        <taxon>Dictyochaceae</taxon>
        <taxon>Octactis</taxon>
    </lineage>
</organism>
<protein>
    <submittedName>
        <fullName evidence="3">Uncharacterized protein</fullName>
    </submittedName>
</protein>